<reference evidence="2" key="1">
    <citation type="submission" date="2021-01" db="EMBL/GenBank/DDBJ databases">
        <authorList>
            <person name="Corre E."/>
            <person name="Pelletier E."/>
            <person name="Niang G."/>
            <person name="Scheremetjew M."/>
            <person name="Finn R."/>
            <person name="Kale V."/>
            <person name="Holt S."/>
            <person name="Cochrane G."/>
            <person name="Meng A."/>
            <person name="Brown T."/>
            <person name="Cohen L."/>
        </authorList>
    </citation>
    <scope>NUCLEOTIDE SEQUENCE</scope>
    <source>
        <strain evidence="2">379</strain>
    </source>
</reference>
<dbReference type="EMBL" id="HBIR01027388">
    <property type="protein sequence ID" value="CAE0555253.1"/>
    <property type="molecule type" value="Transcribed_RNA"/>
</dbReference>
<protein>
    <submittedName>
        <fullName evidence="2">Uncharacterized protein</fullName>
    </submittedName>
</protein>
<sequence>MQRRARAEGKPDDHYTSAGLAPPTEAEVAGLQALPADELPAAWAKQYGRHCRERYVTGRCPWEFDKRGCGFLHPEDSREGRVEEHEGGSAEAEGGMWCFGCGGAPGSGGASLW</sequence>
<feature type="compositionally biased region" description="Basic and acidic residues" evidence="1">
    <location>
        <begin position="1"/>
        <end position="15"/>
    </location>
</feature>
<feature type="region of interest" description="Disordered" evidence="1">
    <location>
        <begin position="1"/>
        <end position="22"/>
    </location>
</feature>
<accession>A0A7S3SI64</accession>
<name>A0A7S3SI64_EMIHU</name>
<evidence type="ECO:0000313" key="2">
    <source>
        <dbReference type="EMBL" id="CAE0555253.1"/>
    </source>
</evidence>
<proteinExistence type="predicted"/>
<organism evidence="2">
    <name type="scientific">Emiliania huxleyi</name>
    <name type="common">Coccolithophore</name>
    <name type="synonym">Pontosphaera huxleyi</name>
    <dbReference type="NCBI Taxonomy" id="2903"/>
    <lineage>
        <taxon>Eukaryota</taxon>
        <taxon>Haptista</taxon>
        <taxon>Haptophyta</taxon>
        <taxon>Prymnesiophyceae</taxon>
        <taxon>Isochrysidales</taxon>
        <taxon>Noelaerhabdaceae</taxon>
        <taxon>Emiliania</taxon>
    </lineage>
</organism>
<gene>
    <name evidence="2" type="ORF">EHUX00137_LOCUS21128</name>
</gene>
<dbReference type="AlphaFoldDB" id="A0A7S3SI64"/>
<evidence type="ECO:0000256" key="1">
    <source>
        <dbReference type="SAM" id="MobiDB-lite"/>
    </source>
</evidence>